<accession>A0ABX1WQA5</accession>
<dbReference type="Proteomes" id="UP000732105">
    <property type="component" value="Unassembled WGS sequence"/>
</dbReference>
<comment type="caution">
    <text evidence="3">The sequence shown here is derived from an EMBL/GenBank/DDBJ whole genome shotgun (WGS) entry which is preliminary data.</text>
</comment>
<dbReference type="PANTHER" id="PTHR40252">
    <property type="entry name" value="BLR0328 PROTEIN"/>
    <property type="match status" value="1"/>
</dbReference>
<organism evidence="3 4">
    <name type="scientific">Marinifilum caeruleilacunae</name>
    <dbReference type="NCBI Taxonomy" id="2499076"/>
    <lineage>
        <taxon>Bacteria</taxon>
        <taxon>Pseudomonadati</taxon>
        <taxon>Bacteroidota</taxon>
        <taxon>Bacteroidia</taxon>
        <taxon>Marinilabiliales</taxon>
        <taxon>Marinifilaceae</taxon>
    </lineage>
</organism>
<feature type="domain" description="FIST C-domain" evidence="2">
    <location>
        <begin position="212"/>
        <end position="356"/>
    </location>
</feature>
<evidence type="ECO:0008006" key="5">
    <source>
        <dbReference type="Google" id="ProtNLM"/>
    </source>
</evidence>
<gene>
    <name evidence="3" type="ORF">ELS83_00415</name>
</gene>
<dbReference type="SMART" id="SM01204">
    <property type="entry name" value="FIST_C"/>
    <property type="match status" value="1"/>
</dbReference>
<sequence>MFYQSSFHHMFLENPTISNIISGLKELSATENSQVLLFIGEKCDIDLKVLVNSLNNENILFIGGIFPQVIHQKITSDKGIVIKKIELELVPIYFNSESEFVNKFSDYQDHKFTTAFTLIDGLSERASDQLMTLFTHLGNNVRFFGGGVGRLQSAKEGILISNEGIYQTGTMVVFLSSKTKIDAKHGWKKSVGPFIVTKSEKNLIKELNWENAFTVYQRCLKETQNISLTKESFSQHSIHFPFGIFKEERDYIVRDPFEVNNEGHITCVGNIPENSLIDILSVEEDKLREIPEKMISNCIMKTGVKPLPVLFSCISRFTHLQDRFDEELEGFNSELLKHFPESELEGALSIGEIYSSGSGYLELLNKSIVLGLAY</sequence>
<evidence type="ECO:0000313" key="3">
    <source>
        <dbReference type="EMBL" id="NOU58258.1"/>
    </source>
</evidence>
<feature type="domain" description="FIST" evidence="1">
    <location>
        <begin position="32"/>
        <end position="211"/>
    </location>
</feature>
<proteinExistence type="predicted"/>
<protein>
    <recommendedName>
        <fullName evidence="5">Histidine kinase</fullName>
    </recommendedName>
</protein>
<dbReference type="SMART" id="SM00897">
    <property type="entry name" value="FIST"/>
    <property type="match status" value="1"/>
</dbReference>
<dbReference type="PANTHER" id="PTHR40252:SF2">
    <property type="entry name" value="BLR0328 PROTEIN"/>
    <property type="match status" value="1"/>
</dbReference>
<evidence type="ECO:0000259" key="1">
    <source>
        <dbReference type="SMART" id="SM00897"/>
    </source>
</evidence>
<evidence type="ECO:0000259" key="2">
    <source>
        <dbReference type="SMART" id="SM01204"/>
    </source>
</evidence>
<evidence type="ECO:0000313" key="4">
    <source>
        <dbReference type="Proteomes" id="UP000732105"/>
    </source>
</evidence>
<dbReference type="EMBL" id="RZNH01000001">
    <property type="protein sequence ID" value="NOU58258.1"/>
    <property type="molecule type" value="Genomic_DNA"/>
</dbReference>
<dbReference type="InterPro" id="IPR013702">
    <property type="entry name" value="FIST_domain_N"/>
</dbReference>
<dbReference type="Pfam" id="PF10442">
    <property type="entry name" value="FIST_C"/>
    <property type="match status" value="1"/>
</dbReference>
<reference evidence="3 4" key="1">
    <citation type="submission" date="2018-12" db="EMBL/GenBank/DDBJ databases">
        <title>Marinifilum JC070 sp. nov., a marine bacterium isolated from Yongle Blue Hole in the South China Sea.</title>
        <authorList>
            <person name="Fu T."/>
        </authorList>
    </citation>
    <scope>NUCLEOTIDE SEQUENCE [LARGE SCALE GENOMIC DNA]</scope>
    <source>
        <strain evidence="3 4">JC070</strain>
    </source>
</reference>
<dbReference type="Pfam" id="PF08495">
    <property type="entry name" value="FIST"/>
    <property type="match status" value="1"/>
</dbReference>
<dbReference type="InterPro" id="IPR019494">
    <property type="entry name" value="FIST_C"/>
</dbReference>
<keyword evidence="4" id="KW-1185">Reference proteome</keyword>
<name>A0ABX1WQA5_9BACT</name>